<dbReference type="RefSeq" id="WP_115585405.1">
    <property type="nucleotide sequence ID" value="NZ_CP025544.1"/>
</dbReference>
<keyword evidence="2" id="KW-1185">Reference proteome</keyword>
<dbReference type="Proteomes" id="UP000254834">
    <property type="component" value="Chromosome"/>
</dbReference>
<evidence type="ECO:0008006" key="3">
    <source>
        <dbReference type="Google" id="ProtNLM"/>
    </source>
</evidence>
<evidence type="ECO:0000313" key="2">
    <source>
        <dbReference type="Proteomes" id="UP000254834"/>
    </source>
</evidence>
<proteinExistence type="predicted"/>
<protein>
    <recommendedName>
        <fullName evidence="3">Transposase</fullName>
    </recommendedName>
</protein>
<evidence type="ECO:0000313" key="1">
    <source>
        <dbReference type="EMBL" id="AXK60390.1"/>
    </source>
</evidence>
<dbReference type="KEGG" id="cdes:C0J27_01320"/>
<organism evidence="1 2">
    <name type="scientific">Candidatus Chromulinivorax destructor</name>
    <dbReference type="NCBI Taxonomy" id="2066483"/>
    <lineage>
        <taxon>Bacteria</taxon>
        <taxon>Candidatus Babelota</taxon>
        <taxon>Candidatus Babeliae</taxon>
        <taxon>Candidatus Babeliales</taxon>
        <taxon>Candidatus Chromulinivoraceae</taxon>
        <taxon>Candidatus Chromulinivorax</taxon>
    </lineage>
</organism>
<reference evidence="1 2" key="1">
    <citation type="submission" date="2017-12" db="EMBL/GenBank/DDBJ databases">
        <title>Chromulinavorax destructans is a abundant pathogen of dominant heterotrophic picoflagllates.</title>
        <authorList>
            <person name="Deeg C.M."/>
            <person name="Zimmer M."/>
            <person name="Suttle C.A."/>
        </authorList>
    </citation>
    <scope>NUCLEOTIDE SEQUENCE [LARGE SCALE GENOMIC DNA]</scope>
    <source>
        <strain evidence="1 2">SeV1</strain>
    </source>
</reference>
<sequence>MNFSYEQIIPKKYLIPQILLQEFLNFIAQNMPSKKLADLKKIMKALIAGMYYLLRTGCQ</sequence>
<name>A0A345ZAS3_9BACT</name>
<accession>A0A345ZAS3</accession>
<gene>
    <name evidence="1" type="ORF">C0J27_01320</name>
</gene>
<dbReference type="EMBL" id="CP025544">
    <property type="protein sequence ID" value="AXK60390.1"/>
    <property type="molecule type" value="Genomic_DNA"/>
</dbReference>
<dbReference type="AlphaFoldDB" id="A0A345ZAS3"/>